<feature type="compositionally biased region" description="Basic and acidic residues" evidence="4">
    <location>
        <begin position="793"/>
        <end position="802"/>
    </location>
</feature>
<feature type="region of interest" description="Disordered" evidence="4">
    <location>
        <begin position="685"/>
        <end position="810"/>
    </location>
</feature>
<feature type="compositionally biased region" description="Low complexity" evidence="4">
    <location>
        <begin position="605"/>
        <end position="617"/>
    </location>
</feature>
<dbReference type="PANTHER" id="PTHR12837">
    <property type="entry name" value="POLY ADP-RIBOSE GLYCOHYDROLASE"/>
    <property type="match status" value="1"/>
</dbReference>
<evidence type="ECO:0000313" key="8">
    <source>
        <dbReference type="Proteomes" id="UP000283509"/>
    </source>
</evidence>
<keyword evidence="8" id="KW-1185">Reference proteome</keyword>
<feature type="compositionally biased region" description="Basic and acidic residues" evidence="4">
    <location>
        <begin position="711"/>
        <end position="725"/>
    </location>
</feature>
<feature type="domain" description="PARG catalytic Macro" evidence="5">
    <location>
        <begin position="913"/>
        <end position="958"/>
    </location>
</feature>
<feature type="compositionally biased region" description="Basic and acidic residues" evidence="4">
    <location>
        <begin position="623"/>
        <end position="645"/>
    </location>
</feature>
<dbReference type="PANTHER" id="PTHR12837:SF14">
    <property type="entry name" value="POLY(ADP-RIBOSE) GLYCOHYDROLASE"/>
    <property type="match status" value="1"/>
</dbReference>
<dbReference type="Pfam" id="PF20811">
    <property type="entry name" value="PARG_cat_N"/>
    <property type="match status" value="1"/>
</dbReference>
<feature type="region of interest" description="Disordered" evidence="4">
    <location>
        <begin position="867"/>
        <end position="902"/>
    </location>
</feature>
<feature type="region of interest" description="Disordered" evidence="4">
    <location>
        <begin position="359"/>
        <end position="419"/>
    </location>
</feature>
<feature type="compositionally biased region" description="Basic and acidic residues" evidence="4">
    <location>
        <begin position="380"/>
        <end position="407"/>
    </location>
</feature>
<dbReference type="EMBL" id="QCYY01002440">
    <property type="protein sequence ID" value="ROT70334.1"/>
    <property type="molecule type" value="Genomic_DNA"/>
</dbReference>
<dbReference type="GO" id="GO:0005975">
    <property type="term" value="P:carbohydrate metabolic process"/>
    <property type="evidence" value="ECO:0007669"/>
    <property type="project" value="InterPro"/>
</dbReference>
<feature type="compositionally biased region" description="Acidic residues" evidence="4">
    <location>
        <begin position="779"/>
        <end position="792"/>
    </location>
</feature>
<dbReference type="InterPro" id="IPR046372">
    <property type="entry name" value="PARG_cat_C"/>
</dbReference>
<feature type="region of interest" description="Disordered" evidence="4">
    <location>
        <begin position="590"/>
        <end position="653"/>
    </location>
</feature>
<accession>A0A3R7QKI4</accession>
<comment type="similarity">
    <text evidence="1">Belongs to the poly(ADP-ribose) glycohydrolase family.</text>
</comment>
<proteinExistence type="inferred from homology"/>
<keyword evidence="3" id="KW-0378">Hydrolase</keyword>
<protein>
    <recommendedName>
        <fullName evidence="2">poly(ADP-ribose) glycohydrolase</fullName>
        <ecNumber evidence="2">3.2.1.143</ecNumber>
    </recommendedName>
</protein>
<feature type="region of interest" description="Disordered" evidence="4">
    <location>
        <begin position="475"/>
        <end position="576"/>
    </location>
</feature>
<dbReference type="OrthoDB" id="6154436at2759"/>
<gene>
    <name evidence="7" type="ORF">C7M84_011384</name>
</gene>
<dbReference type="InterPro" id="IPR007724">
    <property type="entry name" value="Poly_GlycHdrlase"/>
</dbReference>
<dbReference type="Pfam" id="PF05028">
    <property type="entry name" value="PARG_cat_C"/>
    <property type="match status" value="2"/>
</dbReference>
<name>A0A3R7QKI4_PENVA</name>
<evidence type="ECO:0000256" key="4">
    <source>
        <dbReference type="SAM" id="MobiDB-lite"/>
    </source>
</evidence>
<evidence type="ECO:0000259" key="6">
    <source>
        <dbReference type="Pfam" id="PF20811"/>
    </source>
</evidence>
<feature type="domain" description="PARG helical" evidence="6">
    <location>
        <begin position="70"/>
        <end position="184"/>
    </location>
</feature>
<reference evidence="7 8" key="1">
    <citation type="submission" date="2018-04" db="EMBL/GenBank/DDBJ databases">
        <authorList>
            <person name="Zhang X."/>
            <person name="Yuan J."/>
            <person name="Li F."/>
            <person name="Xiang J."/>
        </authorList>
    </citation>
    <scope>NUCLEOTIDE SEQUENCE [LARGE SCALE GENOMIC DNA]</scope>
    <source>
        <tissue evidence="7">Muscle</tissue>
    </source>
</reference>
<comment type="caution">
    <text evidence="7">The sequence shown here is derived from an EMBL/GenBank/DDBJ whole genome shotgun (WGS) entry which is preliminary data.</text>
</comment>
<feature type="compositionally biased region" description="Basic residues" evidence="4">
    <location>
        <begin position="695"/>
        <end position="710"/>
    </location>
</feature>
<evidence type="ECO:0000259" key="5">
    <source>
        <dbReference type="Pfam" id="PF05028"/>
    </source>
</evidence>
<dbReference type="GO" id="GO:0005634">
    <property type="term" value="C:nucleus"/>
    <property type="evidence" value="ECO:0007669"/>
    <property type="project" value="TreeGrafter"/>
</dbReference>
<dbReference type="STRING" id="6689.A0A3R7QKI4"/>
<evidence type="ECO:0000256" key="2">
    <source>
        <dbReference type="ARBA" id="ARBA00012255"/>
    </source>
</evidence>
<feature type="compositionally biased region" description="Basic and acidic residues" evidence="4">
    <location>
        <begin position="590"/>
        <end position="600"/>
    </location>
</feature>
<dbReference type="GO" id="GO:0004649">
    <property type="term" value="F:poly(ADP-ribose) glycohydrolase activity"/>
    <property type="evidence" value="ECO:0007669"/>
    <property type="project" value="UniProtKB-EC"/>
</dbReference>
<dbReference type="GO" id="GO:0006282">
    <property type="term" value="P:regulation of DNA repair"/>
    <property type="evidence" value="ECO:0007669"/>
    <property type="project" value="InterPro"/>
</dbReference>
<organism evidence="7 8">
    <name type="scientific">Penaeus vannamei</name>
    <name type="common">Whiteleg shrimp</name>
    <name type="synonym">Litopenaeus vannamei</name>
    <dbReference type="NCBI Taxonomy" id="6689"/>
    <lineage>
        <taxon>Eukaryota</taxon>
        <taxon>Metazoa</taxon>
        <taxon>Ecdysozoa</taxon>
        <taxon>Arthropoda</taxon>
        <taxon>Crustacea</taxon>
        <taxon>Multicrustacea</taxon>
        <taxon>Malacostraca</taxon>
        <taxon>Eumalacostraca</taxon>
        <taxon>Eucarida</taxon>
        <taxon>Decapoda</taxon>
        <taxon>Dendrobranchiata</taxon>
        <taxon>Penaeoidea</taxon>
        <taxon>Penaeidae</taxon>
        <taxon>Penaeus</taxon>
    </lineage>
</organism>
<feature type="compositionally biased region" description="Polar residues" evidence="4">
    <location>
        <begin position="359"/>
        <end position="379"/>
    </location>
</feature>
<evidence type="ECO:0000313" key="7">
    <source>
        <dbReference type="EMBL" id="ROT70334.1"/>
    </source>
</evidence>
<feature type="compositionally biased region" description="Basic and acidic residues" evidence="4">
    <location>
        <begin position="766"/>
        <end position="776"/>
    </location>
</feature>
<dbReference type="GO" id="GO:1990966">
    <property type="term" value="P:ATP generation from poly-ADP-D-ribose"/>
    <property type="evidence" value="ECO:0007669"/>
    <property type="project" value="TreeGrafter"/>
</dbReference>
<dbReference type="EC" id="3.2.1.143" evidence="2"/>
<feature type="compositionally biased region" description="Polar residues" evidence="4">
    <location>
        <begin position="494"/>
        <end position="503"/>
    </location>
</feature>
<dbReference type="AlphaFoldDB" id="A0A3R7QKI4"/>
<evidence type="ECO:0000256" key="1">
    <source>
        <dbReference type="ARBA" id="ARBA00009545"/>
    </source>
</evidence>
<reference evidence="7 8" key="2">
    <citation type="submission" date="2019-01" db="EMBL/GenBank/DDBJ databases">
        <title>The decoding of complex shrimp genome reveals the adaptation for benthos swimmer, frequently molting mechanism and breeding impact on genome.</title>
        <authorList>
            <person name="Sun Y."/>
            <person name="Gao Y."/>
            <person name="Yu Y."/>
        </authorList>
    </citation>
    <scope>NUCLEOTIDE SEQUENCE [LARGE SCALE GENOMIC DNA]</scope>
    <source>
        <tissue evidence="7">Muscle</tissue>
    </source>
</reference>
<dbReference type="GO" id="GO:0009225">
    <property type="term" value="P:nucleotide-sugar metabolic process"/>
    <property type="evidence" value="ECO:0007669"/>
    <property type="project" value="TreeGrafter"/>
</dbReference>
<sequence>MAFVLLPCDLPTWPTIQRHLGSLKGATAPAQVTQVLHALHSLCNVAIDPDLNEPVPPDVFAGVEKFLEVEVEQDFFSKTLPAMLEAALRLKDLKPPQGLRYSLQQQHEEVTMERALVTSLLAHVFFCTLPRRSLISHPTLSDPCLAPTLSTLNRESQRVKLKALLHYFRKISDTTSTGTLTFSRKVMSSKEFVTLKDWMKCEAALCPVEIQHEGRLEDTHPPALLSCFTSPDVAQPALSSAKSQQVCAMLSYPEMLVSSVFVERLEDNEALQVMGALKTATVSNLKTRPHVTFRNNTTPPDLIHALMDADDYRQSEVLQYEEINVLRELNKAVLAFAQPIPEVPTSSFSDIISVSRQISECSASPPRNYQTPISSGSSLDQHKEDTSLEGNKKKQRETDKGPPRESQRQGTAVSKEYERSKPLKIGKVKKRVEIVEDNRAVKANTCDIPDSDIVRPPKPNVDHKLKSLLTKERLKKEKEQVRNAVPGGEAKGNVSEQDFTGSPPSAGFVTAPTTLKRRPRRKKDVGSKGCDDAMPQMTVQAERVTFAGAQCRKPPTEELPNNWEESDEEEEETTRLLNRVMRAIQRLEQERPDLVEEVKQDAQQSLSSKSLPKSLGKPPIPEGRPRPLIEKDRKDRSQVGEVSDRAKRRVGVSGDGRKLSIYVSCSEEMPAESIPDEDHYFSACESLDGVEAPRPRRPSRKKEKKGRRKSSFAERLKEALAREPSLDSYQTQENIPNEEDDPLMKLSRQESAGFVLDSSPRHRLIRKTEKEEEKCGSDISEEDFEDQEEEEEVPGRGHEGSDSSRYSFSSDYTSELEDVYEKLGEVLEESEGGNLGPRTAAIARFAHGLLKRALSESYKDVTLGLDGSAVKDPESGTSGPLPIRSLSFSEPRPPAGKRVRPPTLNTLKSNLGKPVVTGNWGCGSLRGDHQLKAMIQWAAASKARAPKMVYYTYGDQNTVKLDIVCRLLGDRGWRVGDLVSTLLRYSESRLDSWRRSRETELTESADSSLPESLRYRGPSLDSLTLFDELIGADRPFTTMETEL</sequence>
<evidence type="ECO:0000256" key="3">
    <source>
        <dbReference type="ARBA" id="ARBA00022801"/>
    </source>
</evidence>
<dbReference type="InterPro" id="IPR048362">
    <property type="entry name" value="PARG_helical"/>
</dbReference>
<dbReference type="GO" id="GO:0005737">
    <property type="term" value="C:cytoplasm"/>
    <property type="evidence" value="ECO:0007669"/>
    <property type="project" value="TreeGrafter"/>
</dbReference>
<dbReference type="Proteomes" id="UP000283509">
    <property type="component" value="Unassembled WGS sequence"/>
</dbReference>
<feature type="domain" description="PARG catalytic Macro" evidence="5">
    <location>
        <begin position="196"/>
        <end position="339"/>
    </location>
</feature>